<evidence type="ECO:0000313" key="4">
    <source>
        <dbReference type="Proteomes" id="UP001259832"/>
    </source>
</evidence>
<proteinExistence type="predicted"/>
<keyword evidence="4" id="KW-1185">Reference proteome</keyword>
<dbReference type="EMBL" id="JASMQC010000015">
    <property type="protein sequence ID" value="KAK1940101.1"/>
    <property type="molecule type" value="Genomic_DNA"/>
</dbReference>
<name>A0AAD9LKX5_9STRA</name>
<evidence type="ECO:0000313" key="3">
    <source>
        <dbReference type="EMBL" id="KAK1940101.1"/>
    </source>
</evidence>
<keyword evidence="2" id="KW-0472">Membrane</keyword>
<dbReference type="Proteomes" id="UP001259832">
    <property type="component" value="Unassembled WGS sequence"/>
</dbReference>
<organism evidence="3 4">
    <name type="scientific">Phytophthora citrophthora</name>
    <dbReference type="NCBI Taxonomy" id="4793"/>
    <lineage>
        <taxon>Eukaryota</taxon>
        <taxon>Sar</taxon>
        <taxon>Stramenopiles</taxon>
        <taxon>Oomycota</taxon>
        <taxon>Peronosporomycetes</taxon>
        <taxon>Peronosporales</taxon>
        <taxon>Peronosporaceae</taxon>
        <taxon>Phytophthora</taxon>
    </lineage>
</organism>
<comment type="caution">
    <text evidence="3">The sequence shown here is derived from an EMBL/GenBank/DDBJ whole genome shotgun (WGS) entry which is preliminary data.</text>
</comment>
<keyword evidence="2" id="KW-1133">Transmembrane helix</keyword>
<gene>
    <name evidence="3" type="ORF">P3T76_008424</name>
</gene>
<evidence type="ECO:0000256" key="1">
    <source>
        <dbReference type="SAM" id="MobiDB-lite"/>
    </source>
</evidence>
<feature type="transmembrane region" description="Helical" evidence="2">
    <location>
        <begin position="151"/>
        <end position="172"/>
    </location>
</feature>
<feature type="region of interest" description="Disordered" evidence="1">
    <location>
        <begin position="109"/>
        <end position="135"/>
    </location>
</feature>
<accession>A0AAD9LKX5</accession>
<evidence type="ECO:0008006" key="5">
    <source>
        <dbReference type="Google" id="ProtNLM"/>
    </source>
</evidence>
<dbReference type="AlphaFoldDB" id="A0AAD9LKX5"/>
<reference evidence="3" key="1">
    <citation type="submission" date="2023-08" db="EMBL/GenBank/DDBJ databases">
        <title>Reference Genome Resource for the Citrus Pathogen Phytophthora citrophthora.</title>
        <authorList>
            <person name="Moller H."/>
            <person name="Coetzee B."/>
            <person name="Rose L.J."/>
            <person name="Van Niekerk J.M."/>
        </authorList>
    </citation>
    <scope>NUCLEOTIDE SEQUENCE</scope>
    <source>
        <strain evidence="3">STE-U-9442</strain>
    </source>
</reference>
<sequence>MNKDALFRGRLNGKDQVPPDRKRSSVFCFEGLYLDHEEDESPRLKTELRTAQRRLLDELYDTEDKLDDTVEGDEMLQVLLRANRPRAGRSQFAAKVHLPILVRGLDNVPPSHRKREEATSNVKVETEQQEENYDERFEETFPSSWLPMAHWVGTLLIGISIVLTWPIGLAYFRG</sequence>
<keyword evidence="2" id="KW-0812">Transmembrane</keyword>
<evidence type="ECO:0000256" key="2">
    <source>
        <dbReference type="SAM" id="Phobius"/>
    </source>
</evidence>
<protein>
    <recommendedName>
        <fullName evidence="5">Transmembrane protein</fullName>
    </recommendedName>
</protein>